<dbReference type="PANTHER" id="PTHR43692:SF1">
    <property type="entry name" value="UDP-N-ACETYLMURAMOYLALANINE--D-GLUTAMATE LIGASE"/>
    <property type="match status" value="1"/>
</dbReference>
<dbReference type="GO" id="GO:0008764">
    <property type="term" value="F:UDP-N-acetylmuramoylalanine-D-glutamate ligase activity"/>
    <property type="evidence" value="ECO:0007669"/>
    <property type="project" value="UniProtKB-UniRule"/>
</dbReference>
<keyword evidence="3 7" id="KW-0963">Cytoplasm</keyword>
<organism evidence="10 11">
    <name type="scientific">Poriferisphaera corsica</name>
    <dbReference type="NCBI Taxonomy" id="2528020"/>
    <lineage>
        <taxon>Bacteria</taxon>
        <taxon>Pseudomonadati</taxon>
        <taxon>Planctomycetota</taxon>
        <taxon>Phycisphaerae</taxon>
        <taxon>Phycisphaerales</taxon>
        <taxon>Phycisphaeraceae</taxon>
        <taxon>Poriferisphaera</taxon>
    </lineage>
</organism>
<dbReference type="InterPro" id="IPR036615">
    <property type="entry name" value="Mur_ligase_C_dom_sf"/>
</dbReference>
<keyword evidence="7" id="KW-0133">Cell shape</keyword>
<dbReference type="Gene3D" id="3.90.190.20">
    <property type="entry name" value="Mur ligase, C-terminal domain"/>
    <property type="match status" value="1"/>
</dbReference>
<keyword evidence="7" id="KW-0961">Cell wall biogenesis/degradation</keyword>
<dbReference type="KEGG" id="pcor:KS4_29990"/>
<dbReference type="Pfam" id="PF21799">
    <property type="entry name" value="MurD-like_N"/>
    <property type="match status" value="1"/>
</dbReference>
<dbReference type="Pfam" id="PF08245">
    <property type="entry name" value="Mur_ligase_M"/>
    <property type="match status" value="1"/>
</dbReference>
<dbReference type="GO" id="GO:0009252">
    <property type="term" value="P:peptidoglycan biosynthetic process"/>
    <property type="evidence" value="ECO:0007669"/>
    <property type="project" value="UniProtKB-UniRule"/>
</dbReference>
<comment type="catalytic activity">
    <reaction evidence="7">
        <text>UDP-N-acetyl-alpha-D-muramoyl-L-alanine + D-glutamate + ATP = UDP-N-acetyl-alpha-D-muramoyl-L-alanyl-D-glutamate + ADP + phosphate + H(+)</text>
        <dbReference type="Rhea" id="RHEA:16429"/>
        <dbReference type="ChEBI" id="CHEBI:15378"/>
        <dbReference type="ChEBI" id="CHEBI:29986"/>
        <dbReference type="ChEBI" id="CHEBI:30616"/>
        <dbReference type="ChEBI" id="CHEBI:43474"/>
        <dbReference type="ChEBI" id="CHEBI:83898"/>
        <dbReference type="ChEBI" id="CHEBI:83900"/>
        <dbReference type="ChEBI" id="CHEBI:456216"/>
        <dbReference type="EC" id="6.3.2.9"/>
    </reaction>
</comment>
<comment type="similarity">
    <text evidence="7">Belongs to the MurCDEF family.</text>
</comment>
<dbReference type="UniPathway" id="UPA00219"/>
<evidence type="ECO:0000313" key="11">
    <source>
        <dbReference type="Proteomes" id="UP000317369"/>
    </source>
</evidence>
<dbReference type="GO" id="GO:0005737">
    <property type="term" value="C:cytoplasm"/>
    <property type="evidence" value="ECO:0007669"/>
    <property type="project" value="UniProtKB-SubCell"/>
</dbReference>
<comment type="pathway">
    <text evidence="2 7">Cell wall biogenesis; peptidoglycan biosynthesis.</text>
</comment>
<keyword evidence="6 7" id="KW-0067">ATP-binding</keyword>
<dbReference type="InterPro" id="IPR005762">
    <property type="entry name" value="MurD"/>
</dbReference>
<gene>
    <name evidence="7 10" type="primary">murD</name>
    <name evidence="10" type="ORF">KS4_29990</name>
</gene>
<dbReference type="EMBL" id="CP036425">
    <property type="protein sequence ID" value="QDU34922.1"/>
    <property type="molecule type" value="Genomic_DNA"/>
</dbReference>
<dbReference type="InterPro" id="IPR036565">
    <property type="entry name" value="Mur-like_cat_sf"/>
</dbReference>
<keyword evidence="11" id="KW-1185">Reference proteome</keyword>
<dbReference type="GO" id="GO:0008360">
    <property type="term" value="P:regulation of cell shape"/>
    <property type="evidence" value="ECO:0007669"/>
    <property type="project" value="UniProtKB-KW"/>
</dbReference>
<dbReference type="PANTHER" id="PTHR43692">
    <property type="entry name" value="UDP-N-ACETYLMURAMOYLALANINE--D-GLUTAMATE LIGASE"/>
    <property type="match status" value="1"/>
</dbReference>
<dbReference type="Gene3D" id="3.40.50.720">
    <property type="entry name" value="NAD(P)-binding Rossmann-like Domain"/>
    <property type="match status" value="1"/>
</dbReference>
<dbReference type="InterPro" id="IPR004101">
    <property type="entry name" value="Mur_ligase_C"/>
</dbReference>
<reference evidence="10 11" key="1">
    <citation type="submission" date="2019-02" db="EMBL/GenBank/DDBJ databases">
        <title>Deep-cultivation of Planctomycetes and their phenomic and genomic characterization uncovers novel biology.</title>
        <authorList>
            <person name="Wiegand S."/>
            <person name="Jogler M."/>
            <person name="Boedeker C."/>
            <person name="Pinto D."/>
            <person name="Vollmers J."/>
            <person name="Rivas-Marin E."/>
            <person name="Kohn T."/>
            <person name="Peeters S.H."/>
            <person name="Heuer A."/>
            <person name="Rast P."/>
            <person name="Oberbeckmann S."/>
            <person name="Bunk B."/>
            <person name="Jeske O."/>
            <person name="Meyerdierks A."/>
            <person name="Storesund J.E."/>
            <person name="Kallscheuer N."/>
            <person name="Luecker S."/>
            <person name="Lage O.M."/>
            <person name="Pohl T."/>
            <person name="Merkel B.J."/>
            <person name="Hornburger P."/>
            <person name="Mueller R.-W."/>
            <person name="Bruemmer F."/>
            <person name="Labrenz M."/>
            <person name="Spormann A.M."/>
            <person name="Op den Camp H."/>
            <person name="Overmann J."/>
            <person name="Amann R."/>
            <person name="Jetten M.S.M."/>
            <person name="Mascher T."/>
            <person name="Medema M.H."/>
            <person name="Devos D.P."/>
            <person name="Kaster A.-K."/>
            <person name="Ovreas L."/>
            <person name="Rohde M."/>
            <person name="Galperin M.Y."/>
            <person name="Jogler C."/>
        </authorList>
    </citation>
    <scope>NUCLEOTIDE SEQUENCE [LARGE SCALE GENOMIC DNA]</scope>
    <source>
        <strain evidence="10 11">KS4</strain>
    </source>
</reference>
<dbReference type="Gene3D" id="3.40.1190.10">
    <property type="entry name" value="Mur-like, catalytic domain"/>
    <property type="match status" value="1"/>
</dbReference>
<dbReference type="EC" id="6.3.2.9" evidence="7"/>
<dbReference type="HAMAP" id="MF_00639">
    <property type="entry name" value="MurD"/>
    <property type="match status" value="1"/>
</dbReference>
<feature type="binding site" evidence="7">
    <location>
        <begin position="146"/>
        <end position="152"/>
    </location>
    <ligand>
        <name>ATP</name>
        <dbReference type="ChEBI" id="CHEBI:30616"/>
    </ligand>
</feature>
<dbReference type="SUPFAM" id="SSF53623">
    <property type="entry name" value="MurD-like peptide ligases, catalytic domain"/>
    <property type="match status" value="1"/>
</dbReference>
<dbReference type="GO" id="GO:0005524">
    <property type="term" value="F:ATP binding"/>
    <property type="evidence" value="ECO:0007669"/>
    <property type="project" value="UniProtKB-UniRule"/>
</dbReference>
<dbReference type="SUPFAM" id="SSF53244">
    <property type="entry name" value="MurD-like peptide ligases, peptide-binding domain"/>
    <property type="match status" value="1"/>
</dbReference>
<feature type="domain" description="Mur ligase central" evidence="9">
    <location>
        <begin position="144"/>
        <end position="254"/>
    </location>
</feature>
<keyword evidence="5 7" id="KW-0547">Nucleotide-binding</keyword>
<evidence type="ECO:0000313" key="10">
    <source>
        <dbReference type="EMBL" id="QDU34922.1"/>
    </source>
</evidence>
<dbReference type="RefSeq" id="WP_145079461.1">
    <property type="nucleotide sequence ID" value="NZ_CP036425.1"/>
</dbReference>
<keyword evidence="4 7" id="KW-0436">Ligase</keyword>
<comment type="function">
    <text evidence="7">Cell wall formation. Catalyzes the addition of glutamate to the nucleotide precursor UDP-N-acetylmuramoyl-L-alanine (UMA).</text>
</comment>
<evidence type="ECO:0000256" key="5">
    <source>
        <dbReference type="ARBA" id="ARBA00022741"/>
    </source>
</evidence>
<name>A0A517YXH1_9BACT</name>
<evidence type="ECO:0000259" key="9">
    <source>
        <dbReference type="Pfam" id="PF08245"/>
    </source>
</evidence>
<evidence type="ECO:0000256" key="2">
    <source>
        <dbReference type="ARBA" id="ARBA00004752"/>
    </source>
</evidence>
<dbReference type="Proteomes" id="UP000317369">
    <property type="component" value="Chromosome"/>
</dbReference>
<proteinExistence type="inferred from homology"/>
<evidence type="ECO:0000256" key="3">
    <source>
        <dbReference type="ARBA" id="ARBA00022490"/>
    </source>
</evidence>
<evidence type="ECO:0000256" key="6">
    <source>
        <dbReference type="ARBA" id="ARBA00022840"/>
    </source>
</evidence>
<protein>
    <recommendedName>
        <fullName evidence="7">UDP-N-acetylmuramoylalanine--D-glutamate ligase</fullName>
        <ecNumber evidence="7">6.3.2.9</ecNumber>
    </recommendedName>
    <alternativeName>
        <fullName evidence="7">D-glutamic acid-adding enzyme</fullName>
    </alternativeName>
    <alternativeName>
        <fullName evidence="7">UDP-N-acetylmuramoyl-L-alanyl-D-glutamate synthetase</fullName>
    </alternativeName>
</protein>
<dbReference type="InterPro" id="IPR013221">
    <property type="entry name" value="Mur_ligase_cen"/>
</dbReference>
<dbReference type="SUPFAM" id="SSF51984">
    <property type="entry name" value="MurCD N-terminal domain"/>
    <property type="match status" value="1"/>
</dbReference>
<evidence type="ECO:0000256" key="7">
    <source>
        <dbReference type="HAMAP-Rule" id="MF_00639"/>
    </source>
</evidence>
<feature type="domain" description="Mur ligase C-terminal" evidence="8">
    <location>
        <begin position="348"/>
        <end position="449"/>
    </location>
</feature>
<accession>A0A517YXH1</accession>
<keyword evidence="7" id="KW-0131">Cell cycle</keyword>
<dbReference type="AlphaFoldDB" id="A0A517YXH1"/>
<sequence length="473" mass="50848">MSRHFFCAHVEVDGDEEGDGEWYAVVMEYAGKKVLVMGLGRFGGGVGVSRWLVERGADVMVTDMGREEDLQKSLMALKGLEIAYRLGEHNVSDFTKADMVVVNPAVKREGNRYLRAAEAGGVELTSEIEILLEALPRHDRVIGVTGTAGKSTVCAMLGEAMQAKGDCVWVGGNIGGSLLGCLDEIGEDDWVVLELSSFMLAGMQGKEHEWGGQRVAVVTNFSENHLDWHGCVDAYRDAKRVLLDGVCEGGVVVMGKGVGDAGFEMRAGVRCVEVGDGGGLVMALPGEHHAMNGAIVKTVCEELGVWCDEARRRVEGFGGLPHRMQYVGTLTCRQEQGEAESKAGVARVYNDSKCTTVGGALMGMKSFEKGRVHLVCGGYDKGDDYGALGQEAARWCSEVYAIGDVAERIVSGANGVAEGCEVKDWGEMEQAALAIKSHVRDGDVVLLSPGCASWDQYLNYEERGEAFIRLMGL</sequence>
<evidence type="ECO:0000259" key="8">
    <source>
        <dbReference type="Pfam" id="PF02875"/>
    </source>
</evidence>
<dbReference type="GO" id="GO:0051301">
    <property type="term" value="P:cell division"/>
    <property type="evidence" value="ECO:0007669"/>
    <property type="project" value="UniProtKB-KW"/>
</dbReference>
<keyword evidence="7" id="KW-0132">Cell division</keyword>
<dbReference type="GO" id="GO:0071555">
    <property type="term" value="P:cell wall organization"/>
    <property type="evidence" value="ECO:0007669"/>
    <property type="project" value="UniProtKB-KW"/>
</dbReference>
<comment type="subcellular location">
    <subcellularLocation>
        <location evidence="1 7">Cytoplasm</location>
    </subcellularLocation>
</comment>
<evidence type="ECO:0000256" key="4">
    <source>
        <dbReference type="ARBA" id="ARBA00022598"/>
    </source>
</evidence>
<keyword evidence="7" id="KW-0573">Peptidoglycan synthesis</keyword>
<dbReference type="Pfam" id="PF02875">
    <property type="entry name" value="Mur_ligase_C"/>
    <property type="match status" value="1"/>
</dbReference>
<dbReference type="OrthoDB" id="9809796at2"/>
<evidence type="ECO:0000256" key="1">
    <source>
        <dbReference type="ARBA" id="ARBA00004496"/>
    </source>
</evidence>